<sequence>MSAPGSDADSQAVAARLSAWLRAPASWAHQCEECGRGAAFGFEDMRKTMHWFCSAHRASGEALLRAG</sequence>
<dbReference type="AlphaFoldDB" id="A0A7W4I6W9"/>
<evidence type="ECO:0000313" key="1">
    <source>
        <dbReference type="EMBL" id="MBB2157367.1"/>
    </source>
</evidence>
<protein>
    <submittedName>
        <fullName evidence="1">Uncharacterized protein</fullName>
    </submittedName>
</protein>
<name>A0A7W4I6W9_GLUDI</name>
<comment type="caution">
    <text evidence="1">The sequence shown here is derived from an EMBL/GenBank/DDBJ whole genome shotgun (WGS) entry which is preliminary data.</text>
</comment>
<proteinExistence type="predicted"/>
<organism evidence="1 2">
    <name type="scientific">Gluconacetobacter diazotrophicus</name>
    <name type="common">Acetobacter diazotrophicus</name>
    <dbReference type="NCBI Taxonomy" id="33996"/>
    <lineage>
        <taxon>Bacteria</taxon>
        <taxon>Pseudomonadati</taxon>
        <taxon>Pseudomonadota</taxon>
        <taxon>Alphaproteobacteria</taxon>
        <taxon>Acetobacterales</taxon>
        <taxon>Acetobacteraceae</taxon>
        <taxon>Gluconacetobacter</taxon>
    </lineage>
</organism>
<accession>A0A7W4I6W9</accession>
<evidence type="ECO:0000313" key="2">
    <source>
        <dbReference type="Proteomes" id="UP000550787"/>
    </source>
</evidence>
<gene>
    <name evidence="1" type="ORF">HLH33_13770</name>
</gene>
<reference evidence="1 2" key="1">
    <citation type="submission" date="2020-04" db="EMBL/GenBank/DDBJ databases">
        <title>Description of novel Gluconacetobacter.</title>
        <authorList>
            <person name="Sombolestani A."/>
        </authorList>
    </citation>
    <scope>NUCLEOTIDE SEQUENCE [LARGE SCALE GENOMIC DNA]</scope>
    <source>
        <strain evidence="1 2">LMG 7603</strain>
    </source>
</reference>
<dbReference type="EMBL" id="JABEQG010000029">
    <property type="protein sequence ID" value="MBB2157367.1"/>
    <property type="molecule type" value="Genomic_DNA"/>
</dbReference>
<dbReference type="RefSeq" id="WP_183116185.1">
    <property type="nucleotide sequence ID" value="NZ_JABEQG010000029.1"/>
</dbReference>
<dbReference type="Proteomes" id="UP000550787">
    <property type="component" value="Unassembled WGS sequence"/>
</dbReference>